<evidence type="ECO:0000256" key="2">
    <source>
        <dbReference type="ARBA" id="ARBA00010260"/>
    </source>
</evidence>
<evidence type="ECO:0000256" key="8">
    <source>
        <dbReference type="ARBA" id="ARBA00023136"/>
    </source>
</evidence>
<organism evidence="16 17">
    <name type="scientific">Albula goreensis</name>
    <dbReference type="NCBI Taxonomy" id="1534307"/>
    <lineage>
        <taxon>Eukaryota</taxon>
        <taxon>Metazoa</taxon>
        <taxon>Chordata</taxon>
        <taxon>Craniata</taxon>
        <taxon>Vertebrata</taxon>
        <taxon>Euteleostomi</taxon>
        <taxon>Actinopterygii</taxon>
        <taxon>Neopterygii</taxon>
        <taxon>Teleostei</taxon>
        <taxon>Albuliformes</taxon>
        <taxon>Albulidae</taxon>
        <taxon>Albula</taxon>
    </lineage>
</organism>
<comment type="subcellular location">
    <subcellularLocation>
        <location evidence="1">Cell membrane</location>
        <topology evidence="1">Lipid-anchor</topology>
        <topology evidence="1">GPI-anchor</topology>
        <orientation evidence="1">Extracellular side</orientation>
    </subcellularLocation>
</comment>
<sequence>MAGTRVPGALLLCVSLLPLAQLSGGQVPNCQVVRSSFQLLHPGVKWTPESPVSGADLQVCQTKGPTCCSRRMEERYLAAARQNMESSLQASSAQLKLLIIQNAAIFQGKKTSPRTPF</sequence>
<evidence type="ECO:0000256" key="13">
    <source>
        <dbReference type="RuleBase" id="RU003518"/>
    </source>
</evidence>
<dbReference type="GO" id="GO:0005886">
    <property type="term" value="C:plasma membrane"/>
    <property type="evidence" value="ECO:0007669"/>
    <property type="project" value="UniProtKB-SubCell"/>
</dbReference>
<evidence type="ECO:0000256" key="10">
    <source>
        <dbReference type="ARBA" id="ARBA00023180"/>
    </source>
</evidence>
<evidence type="ECO:0000313" key="16">
    <source>
        <dbReference type="EMBL" id="KAI1898186.1"/>
    </source>
</evidence>
<evidence type="ECO:0000256" key="15">
    <source>
        <dbReference type="SAM" id="SignalP"/>
    </source>
</evidence>
<evidence type="ECO:0000256" key="14">
    <source>
        <dbReference type="RuleBase" id="RU003519"/>
    </source>
</evidence>
<keyword evidence="8 14" id="KW-0472">Membrane</keyword>
<dbReference type="Pfam" id="PF01153">
    <property type="entry name" value="Glypican"/>
    <property type="match status" value="1"/>
</dbReference>
<dbReference type="OrthoDB" id="6380619at2759"/>
<evidence type="ECO:0000256" key="3">
    <source>
        <dbReference type="ARBA" id="ARBA00014712"/>
    </source>
</evidence>
<evidence type="ECO:0000256" key="9">
    <source>
        <dbReference type="ARBA" id="ARBA00023157"/>
    </source>
</evidence>
<keyword evidence="4" id="KW-1003">Cell membrane</keyword>
<evidence type="ECO:0000313" key="17">
    <source>
        <dbReference type="Proteomes" id="UP000829720"/>
    </source>
</evidence>
<dbReference type="GO" id="GO:1905475">
    <property type="term" value="P:regulation of protein localization to membrane"/>
    <property type="evidence" value="ECO:0007669"/>
    <property type="project" value="TreeGrafter"/>
</dbReference>
<evidence type="ECO:0000256" key="7">
    <source>
        <dbReference type="ARBA" id="ARBA00022974"/>
    </source>
</evidence>
<dbReference type="GO" id="GO:0005576">
    <property type="term" value="C:extracellular region"/>
    <property type="evidence" value="ECO:0007669"/>
    <property type="project" value="TreeGrafter"/>
</dbReference>
<keyword evidence="9" id="KW-1015">Disulfide bond</keyword>
<dbReference type="GO" id="GO:0016477">
    <property type="term" value="P:cell migration"/>
    <property type="evidence" value="ECO:0007669"/>
    <property type="project" value="TreeGrafter"/>
</dbReference>
<dbReference type="AlphaFoldDB" id="A0A8T3DQE7"/>
<evidence type="ECO:0000256" key="5">
    <source>
        <dbReference type="ARBA" id="ARBA00022622"/>
    </source>
</evidence>
<dbReference type="GO" id="GO:0090263">
    <property type="term" value="P:positive regulation of canonical Wnt signaling pathway"/>
    <property type="evidence" value="ECO:0007669"/>
    <property type="project" value="TreeGrafter"/>
</dbReference>
<gene>
    <name evidence="16" type="ORF">AGOR_G00069750</name>
</gene>
<keyword evidence="10" id="KW-0325">Glycoprotein</keyword>
<dbReference type="GO" id="GO:0009986">
    <property type="term" value="C:cell surface"/>
    <property type="evidence" value="ECO:0007669"/>
    <property type="project" value="TreeGrafter"/>
</dbReference>
<dbReference type="EMBL" id="JAERUA010000006">
    <property type="protein sequence ID" value="KAI1898186.1"/>
    <property type="molecule type" value="Genomic_DNA"/>
</dbReference>
<reference evidence="16" key="1">
    <citation type="submission" date="2021-01" db="EMBL/GenBank/DDBJ databases">
        <authorList>
            <person name="Zahm M."/>
            <person name="Roques C."/>
            <person name="Cabau C."/>
            <person name="Klopp C."/>
            <person name="Donnadieu C."/>
            <person name="Jouanno E."/>
            <person name="Lampietro C."/>
            <person name="Louis A."/>
            <person name="Herpin A."/>
            <person name="Echchiki A."/>
            <person name="Berthelot C."/>
            <person name="Parey E."/>
            <person name="Roest-Crollius H."/>
            <person name="Braasch I."/>
            <person name="Postlethwait J."/>
            <person name="Bobe J."/>
            <person name="Montfort J."/>
            <person name="Bouchez O."/>
            <person name="Begum T."/>
            <person name="Mejri S."/>
            <person name="Adams A."/>
            <person name="Chen W.-J."/>
            <person name="Guiguen Y."/>
        </authorList>
    </citation>
    <scope>NUCLEOTIDE SEQUENCE</scope>
    <source>
        <tissue evidence="16">Blood</tissue>
    </source>
</reference>
<dbReference type="PANTHER" id="PTHR10822">
    <property type="entry name" value="GLYPICAN"/>
    <property type="match status" value="1"/>
</dbReference>
<keyword evidence="5 14" id="KW-0336">GPI-anchor</keyword>
<comment type="similarity">
    <text evidence="2 13">Belongs to the glypican family.</text>
</comment>
<comment type="caution">
    <text evidence="16">The sequence shown here is derived from an EMBL/GenBank/DDBJ whole genome shotgun (WGS) entry which is preliminary data.</text>
</comment>
<dbReference type="PANTHER" id="PTHR10822:SF4">
    <property type="entry name" value="GLYPICAN-3"/>
    <property type="match status" value="1"/>
</dbReference>
<dbReference type="InterPro" id="IPR001863">
    <property type="entry name" value="Glypican"/>
</dbReference>
<evidence type="ECO:0000256" key="4">
    <source>
        <dbReference type="ARBA" id="ARBA00022475"/>
    </source>
</evidence>
<dbReference type="GO" id="GO:0098552">
    <property type="term" value="C:side of membrane"/>
    <property type="evidence" value="ECO:0007669"/>
    <property type="project" value="UniProtKB-KW"/>
</dbReference>
<keyword evidence="6 15" id="KW-0732">Signal</keyword>
<keyword evidence="12 14" id="KW-0449">Lipoprotein</keyword>
<evidence type="ECO:0000256" key="6">
    <source>
        <dbReference type="ARBA" id="ARBA00022729"/>
    </source>
</evidence>
<keyword evidence="11 14" id="KW-0357">Heparan sulfate</keyword>
<name>A0A8T3DQE7_9TELE</name>
<protein>
    <recommendedName>
        <fullName evidence="3">Glypican-3</fullName>
    </recommendedName>
</protein>
<evidence type="ECO:0000256" key="11">
    <source>
        <dbReference type="ARBA" id="ARBA00023207"/>
    </source>
</evidence>
<feature type="signal peptide" evidence="15">
    <location>
        <begin position="1"/>
        <end position="25"/>
    </location>
</feature>
<evidence type="ECO:0000256" key="1">
    <source>
        <dbReference type="ARBA" id="ARBA00004471"/>
    </source>
</evidence>
<proteinExistence type="inferred from homology"/>
<accession>A0A8T3DQE7</accession>
<feature type="chain" id="PRO_5035811720" description="Glypican-3" evidence="15">
    <location>
        <begin position="26"/>
        <end position="117"/>
    </location>
</feature>
<evidence type="ECO:0000256" key="12">
    <source>
        <dbReference type="ARBA" id="ARBA00023288"/>
    </source>
</evidence>
<comment type="function">
    <text evidence="14">Cell surface proteoglycan.</text>
</comment>
<dbReference type="Proteomes" id="UP000829720">
    <property type="component" value="Unassembled WGS sequence"/>
</dbReference>
<keyword evidence="7 14" id="KW-0654">Proteoglycan</keyword>
<keyword evidence="17" id="KW-1185">Reference proteome</keyword>